<keyword evidence="2" id="KW-1185">Reference proteome</keyword>
<evidence type="ECO:0000313" key="2">
    <source>
        <dbReference type="Proteomes" id="UP000003165"/>
    </source>
</evidence>
<dbReference type="AlphaFoldDB" id="B9Z861"/>
<sequence precursor="true">MPLRTKIFLAVAGVLLMGLSFAFLTGWLKYALMFVGSVMMQFLWQTYAGTPAPPQDEPQPHLRFDETDYVDWSRNCDWPSMDIGLGAGRDDSYNI</sequence>
<reference evidence="1 2" key="1">
    <citation type="submission" date="2009-02" db="EMBL/GenBank/DDBJ databases">
        <title>Sequencing of the draft genome and assembly of Lutiella nitroferrum 2002.</title>
        <authorList>
            <consortium name="US DOE Joint Genome Institute (JGI-PGF)"/>
            <person name="Lucas S."/>
            <person name="Copeland A."/>
            <person name="Lapidus A."/>
            <person name="Glavina del Rio T."/>
            <person name="Tice H."/>
            <person name="Bruce D."/>
            <person name="Goodwin L."/>
            <person name="Pitluck S."/>
            <person name="Larimer F."/>
            <person name="Land M.L."/>
            <person name="Hauser L."/>
            <person name="Coates J.D."/>
        </authorList>
    </citation>
    <scope>NUCLEOTIDE SEQUENCE [LARGE SCALE GENOMIC DNA]</scope>
    <source>
        <strain evidence="1 2">2002</strain>
    </source>
</reference>
<comment type="caution">
    <text evidence="1">The sequence shown here is derived from an EMBL/GenBank/DDBJ whole genome shotgun (WGS) entry which is preliminary data.</text>
</comment>
<name>B9Z861_9NEIS</name>
<evidence type="ECO:0000313" key="1">
    <source>
        <dbReference type="EMBL" id="EEG06964.1"/>
    </source>
</evidence>
<dbReference type="EMBL" id="ACIS01000012">
    <property type="protein sequence ID" value="EEG06964.1"/>
    <property type="molecule type" value="Genomic_DNA"/>
</dbReference>
<dbReference type="Proteomes" id="UP000003165">
    <property type="component" value="Unassembled WGS sequence"/>
</dbReference>
<proteinExistence type="predicted"/>
<dbReference type="RefSeq" id="WP_008955566.1">
    <property type="nucleotide sequence ID" value="NZ_ACIS01000012.1"/>
</dbReference>
<protein>
    <submittedName>
        <fullName evidence="1">Uncharacterized protein</fullName>
    </submittedName>
</protein>
<gene>
    <name evidence="1" type="ORF">FuraDRAFT_3547</name>
</gene>
<organism evidence="1 2">
    <name type="scientific">Pseudogulbenkiania ferrooxidans 2002</name>
    <dbReference type="NCBI Taxonomy" id="279714"/>
    <lineage>
        <taxon>Bacteria</taxon>
        <taxon>Pseudomonadati</taxon>
        <taxon>Pseudomonadota</taxon>
        <taxon>Betaproteobacteria</taxon>
        <taxon>Neisseriales</taxon>
        <taxon>Chromobacteriaceae</taxon>
        <taxon>Pseudogulbenkiania</taxon>
    </lineage>
</organism>
<accession>B9Z861</accession>